<accession>A0A1W1I096</accession>
<dbReference type="AlphaFoldDB" id="A0A1W1I096"/>
<dbReference type="InterPro" id="IPR029044">
    <property type="entry name" value="Nucleotide-diphossugar_trans"/>
</dbReference>
<sequence>MQLAPIAVFAYNRSEHLQRTLAALSRCDWADRSTLIVYSDGPKTAGDAGAVRRVREIVQAAVGFADVRIVNRTQNFGLARSIITGVTELCRAHGRVIILEDDLVVARGFISYMNQALERYENDRTVMQVSGYVLPMPNVSCLGETFFCRVASSWGWATWERAWNCFCSDPAALLERLASSERRRQFDVEDSYPYYAMLQQHAAGKLDVWGVRWYASMFLQGGLCLYPTESLVQNIGMDGSGMHCHPSTTFDVRLSDKDRWAFREPVGESGEAIEMISKFFRTMRNGNAAAAQRATPWMRRMVHTCRSLAERVSRSIGRREVV</sequence>
<proteinExistence type="predicted"/>
<dbReference type="Proteomes" id="UP000192042">
    <property type="component" value="Chromosome I"/>
</dbReference>
<dbReference type="OrthoDB" id="9785375at2"/>
<evidence type="ECO:0000313" key="3">
    <source>
        <dbReference type="Proteomes" id="UP000192042"/>
    </source>
</evidence>
<dbReference type="SUPFAM" id="SSF53448">
    <property type="entry name" value="Nucleotide-diphospho-sugar transferases"/>
    <property type="match status" value="1"/>
</dbReference>
<gene>
    <name evidence="2" type="ORF">NSJP_0239</name>
</gene>
<dbReference type="KEGG" id="nja:NSJP_0239"/>
<reference evidence="2 3" key="1">
    <citation type="submission" date="2017-03" db="EMBL/GenBank/DDBJ databases">
        <authorList>
            <person name="Afonso C.L."/>
            <person name="Miller P.J."/>
            <person name="Scott M.A."/>
            <person name="Spackman E."/>
            <person name="Goraichik I."/>
            <person name="Dimitrov K.M."/>
            <person name="Suarez D.L."/>
            <person name="Swayne D.E."/>
        </authorList>
    </citation>
    <scope>NUCLEOTIDE SEQUENCE [LARGE SCALE GENOMIC DNA]</scope>
    <source>
        <strain evidence="2">Genome sequencing of Nitrospira japonica strain NJ11</strain>
    </source>
</reference>
<keyword evidence="3" id="KW-1185">Reference proteome</keyword>
<dbReference type="InterPro" id="IPR001173">
    <property type="entry name" value="Glyco_trans_2-like"/>
</dbReference>
<evidence type="ECO:0000313" key="2">
    <source>
        <dbReference type="EMBL" id="SLM46411.1"/>
    </source>
</evidence>
<keyword evidence="2" id="KW-0808">Transferase</keyword>
<dbReference type="GO" id="GO:0016740">
    <property type="term" value="F:transferase activity"/>
    <property type="evidence" value="ECO:0007669"/>
    <property type="project" value="UniProtKB-KW"/>
</dbReference>
<name>A0A1W1I096_9BACT</name>
<feature type="domain" description="Glycosyltransferase 2-like" evidence="1">
    <location>
        <begin position="6"/>
        <end position="129"/>
    </location>
</feature>
<dbReference type="RefSeq" id="WP_080885104.1">
    <property type="nucleotide sequence ID" value="NZ_LT828648.1"/>
</dbReference>
<dbReference type="Gene3D" id="3.90.550.10">
    <property type="entry name" value="Spore Coat Polysaccharide Biosynthesis Protein SpsA, Chain A"/>
    <property type="match status" value="1"/>
</dbReference>
<organism evidence="2 3">
    <name type="scientific">Nitrospira japonica</name>
    <dbReference type="NCBI Taxonomy" id="1325564"/>
    <lineage>
        <taxon>Bacteria</taxon>
        <taxon>Pseudomonadati</taxon>
        <taxon>Nitrospirota</taxon>
        <taxon>Nitrospiria</taxon>
        <taxon>Nitrospirales</taxon>
        <taxon>Nitrospiraceae</taxon>
        <taxon>Nitrospira</taxon>
    </lineage>
</organism>
<dbReference type="Pfam" id="PF00535">
    <property type="entry name" value="Glycos_transf_2"/>
    <property type="match status" value="1"/>
</dbReference>
<protein>
    <submittedName>
        <fullName evidence="2">Glycosyltransferase, group 2 domain protein (Modular protein)</fullName>
    </submittedName>
</protein>
<evidence type="ECO:0000259" key="1">
    <source>
        <dbReference type="Pfam" id="PF00535"/>
    </source>
</evidence>
<dbReference type="EMBL" id="LT828648">
    <property type="protein sequence ID" value="SLM46411.1"/>
    <property type="molecule type" value="Genomic_DNA"/>
</dbReference>
<dbReference type="STRING" id="1325564.NSJP_0239"/>